<dbReference type="GO" id="GO:0003979">
    <property type="term" value="F:UDP-glucose 6-dehydrogenase activity"/>
    <property type="evidence" value="ECO:0007669"/>
    <property type="project" value="UniProtKB-EC"/>
</dbReference>
<evidence type="ECO:0000256" key="6">
    <source>
        <dbReference type="ARBA" id="ARBA00047473"/>
    </source>
</evidence>
<evidence type="ECO:0000256" key="10">
    <source>
        <dbReference type="PIRSR" id="PIRSR500134-3"/>
    </source>
</evidence>
<feature type="binding site" evidence="10">
    <location>
        <position position="30"/>
    </location>
    <ligand>
        <name>NAD(+)</name>
        <dbReference type="ChEBI" id="CHEBI:57540"/>
    </ligand>
</feature>
<dbReference type="InterPro" id="IPR001732">
    <property type="entry name" value="UDP-Glc/GDP-Man_DH_N"/>
</dbReference>
<dbReference type="InterPro" id="IPR014027">
    <property type="entry name" value="UDP-Glc/GDP-Man_DH_C"/>
</dbReference>
<dbReference type="InterPro" id="IPR008927">
    <property type="entry name" value="6-PGluconate_DH-like_C_sf"/>
</dbReference>
<comment type="catalytic activity">
    <reaction evidence="6 7">
        <text>UDP-alpha-D-glucose + 2 NAD(+) + H2O = UDP-alpha-D-glucuronate + 2 NADH + 3 H(+)</text>
        <dbReference type="Rhea" id="RHEA:23596"/>
        <dbReference type="ChEBI" id="CHEBI:15377"/>
        <dbReference type="ChEBI" id="CHEBI:15378"/>
        <dbReference type="ChEBI" id="CHEBI:57540"/>
        <dbReference type="ChEBI" id="CHEBI:57945"/>
        <dbReference type="ChEBI" id="CHEBI:58052"/>
        <dbReference type="ChEBI" id="CHEBI:58885"/>
        <dbReference type="EC" id="1.1.1.22"/>
    </reaction>
</comment>
<evidence type="ECO:0000256" key="1">
    <source>
        <dbReference type="ARBA" id="ARBA00004701"/>
    </source>
</evidence>
<dbReference type="PANTHER" id="PTHR43750">
    <property type="entry name" value="UDP-GLUCOSE 6-DEHYDROGENASE TUAD"/>
    <property type="match status" value="1"/>
</dbReference>
<accession>A0A8T4LLK5</accession>
<evidence type="ECO:0000256" key="7">
    <source>
        <dbReference type="PIRNR" id="PIRNR000124"/>
    </source>
</evidence>
<dbReference type="EMBL" id="JAGVWE010000006">
    <property type="protein sequence ID" value="MBS3063666.1"/>
    <property type="molecule type" value="Genomic_DNA"/>
</dbReference>
<feature type="active site" description="Nucleophile" evidence="8">
    <location>
        <position position="258"/>
    </location>
</feature>
<dbReference type="GO" id="GO:0051287">
    <property type="term" value="F:NAD binding"/>
    <property type="evidence" value="ECO:0007669"/>
    <property type="project" value="InterPro"/>
</dbReference>
<dbReference type="InterPro" id="IPR036220">
    <property type="entry name" value="UDP-Glc/GDP-Man_DH_C_sf"/>
</dbReference>
<gene>
    <name evidence="12" type="ORF">J4203_07425</name>
</gene>
<dbReference type="SUPFAM" id="SSF52413">
    <property type="entry name" value="UDP-glucose/GDP-mannose dehydrogenase C-terminal domain"/>
    <property type="match status" value="1"/>
</dbReference>
<feature type="binding site" evidence="10">
    <location>
        <position position="35"/>
    </location>
    <ligand>
        <name>NAD(+)</name>
        <dbReference type="ChEBI" id="CHEBI:57540"/>
    </ligand>
</feature>
<keyword evidence="4 7" id="KW-0560">Oxidoreductase</keyword>
<dbReference type="Pfam" id="PF00984">
    <property type="entry name" value="UDPG_MGDP_dh"/>
    <property type="match status" value="1"/>
</dbReference>
<feature type="binding site" evidence="10">
    <location>
        <position position="261"/>
    </location>
    <ligand>
        <name>NAD(+)</name>
        <dbReference type="ChEBI" id="CHEBI:57540"/>
    </ligand>
</feature>
<evidence type="ECO:0000313" key="12">
    <source>
        <dbReference type="EMBL" id="MBS3063666.1"/>
    </source>
</evidence>
<dbReference type="PIRSF" id="PIRSF000124">
    <property type="entry name" value="UDPglc_GDPman_dh"/>
    <property type="match status" value="1"/>
</dbReference>
<dbReference type="Proteomes" id="UP000678237">
    <property type="component" value="Unassembled WGS sequence"/>
</dbReference>
<feature type="binding site" evidence="10">
    <location>
        <position position="153"/>
    </location>
    <ligand>
        <name>NAD(+)</name>
        <dbReference type="ChEBI" id="CHEBI:57540"/>
    </ligand>
</feature>
<organism evidence="12 13">
    <name type="scientific">Candidatus Iainarchaeum sp</name>
    <dbReference type="NCBI Taxonomy" id="3101447"/>
    <lineage>
        <taxon>Archaea</taxon>
        <taxon>Candidatus Iainarchaeota</taxon>
        <taxon>Candidatus Iainarchaeia</taxon>
        <taxon>Candidatus Iainarchaeales</taxon>
        <taxon>Candidatus Iainarchaeaceae</taxon>
        <taxon>Candidatus Iainarchaeum</taxon>
    </lineage>
</organism>
<feature type="binding site" evidence="9">
    <location>
        <position position="255"/>
    </location>
    <ligand>
        <name>substrate</name>
    </ligand>
</feature>
<comment type="caution">
    <text evidence="12">The sequence shown here is derived from an EMBL/GenBank/DDBJ whole genome shotgun (WGS) entry which is preliminary data.</text>
</comment>
<feature type="binding site" evidence="9">
    <location>
        <position position="202"/>
    </location>
    <ligand>
        <name>substrate</name>
    </ligand>
</feature>
<evidence type="ECO:0000256" key="5">
    <source>
        <dbReference type="ARBA" id="ARBA00023027"/>
    </source>
</evidence>
<dbReference type="SMART" id="SM00984">
    <property type="entry name" value="UDPG_MGDP_dh_C"/>
    <property type="match status" value="1"/>
</dbReference>
<comment type="similarity">
    <text evidence="2 7">Belongs to the UDP-glucose/GDP-mannose dehydrogenase family.</text>
</comment>
<feature type="domain" description="UDP-glucose/GDP-mannose dehydrogenase C-terminal" evidence="11">
    <location>
        <begin position="311"/>
        <end position="412"/>
    </location>
</feature>
<dbReference type="Gene3D" id="1.20.5.100">
    <property type="entry name" value="Cytochrome c1, transmembrane anchor, C-terminal"/>
    <property type="match status" value="1"/>
</dbReference>
<dbReference type="PIRSF" id="PIRSF500134">
    <property type="entry name" value="UDPglc_DH_bac"/>
    <property type="match status" value="1"/>
</dbReference>
<name>A0A8T4LLK5_9ARCH</name>
<dbReference type="Pfam" id="PF03721">
    <property type="entry name" value="UDPG_MGDP_dh_N"/>
    <property type="match status" value="1"/>
</dbReference>
<dbReference type="PANTHER" id="PTHR43750:SF3">
    <property type="entry name" value="UDP-GLUCOSE 6-DEHYDROGENASE TUAD"/>
    <property type="match status" value="1"/>
</dbReference>
<dbReference type="InterPro" id="IPR017476">
    <property type="entry name" value="UDP-Glc/GDP-Man"/>
</dbReference>
<comment type="pathway">
    <text evidence="1">Nucleotide-sugar biosynthesis; UDP-alpha-D-glucuronate biosynthesis; UDP-alpha-D-glucuronate from UDP-alpha-D-glucose: step 1/1.</text>
</comment>
<feature type="binding site" evidence="9">
    <location>
        <begin position="247"/>
        <end position="251"/>
    </location>
    <ligand>
        <name>substrate</name>
    </ligand>
</feature>
<dbReference type="GO" id="GO:0000271">
    <property type="term" value="P:polysaccharide biosynthetic process"/>
    <property type="evidence" value="ECO:0007669"/>
    <property type="project" value="InterPro"/>
</dbReference>
<feature type="binding site" evidence="10">
    <location>
        <position position="325"/>
    </location>
    <ligand>
        <name>NAD(+)</name>
        <dbReference type="ChEBI" id="CHEBI:57540"/>
    </ligand>
</feature>
<sequence length="427" mass="46026">MRIAVMGCGYVGLVLGTCLSELGHEVVCVDAVKEKIESLRRGVIPIYEPGLQELVEKNAKAGRLSFSLDLGGAVEKSDVVFIAVGTPESVDGDADLRFVIQVAEEIGKNMNGYKVIVNKSTVPVGTGSLVRDTVTKFYAGEFDVVSNPEFLREGSAINDFMKPDRVVIGNGSVAAEKRMREIYAPLGAKMIFTDVKSAELIKYASNAFLATKISFINEIANVCDLVGADVKKVAEGMGLDARIGPAFLNAGVGYGGSCFPKDVKALAKTAEKAGYDFRILKGVEEVNRLQKTLAVRKLEKALGSLKGRRIGVLGLAFKPNTDDLREAPSLEVIRALKAKGALVSAMDPVAEEAAKKVLTGITYCESVYDCAQGADALLVLTEWNEFKEIDFRKVKALMNGRVIVDGRNLYSRKQVEAAGFEYYGVGQ</sequence>
<dbReference type="SUPFAM" id="SSF48179">
    <property type="entry name" value="6-phosphogluconate dehydrogenase C-terminal domain-like"/>
    <property type="match status" value="1"/>
</dbReference>
<evidence type="ECO:0000256" key="9">
    <source>
        <dbReference type="PIRSR" id="PIRSR500134-2"/>
    </source>
</evidence>
<dbReference type="Pfam" id="PF03720">
    <property type="entry name" value="UDPG_MGDP_dh_C"/>
    <property type="match status" value="1"/>
</dbReference>
<dbReference type="InterPro" id="IPR028357">
    <property type="entry name" value="UDPglc_DH_bac"/>
</dbReference>
<feature type="binding site" evidence="10">
    <location>
        <position position="121"/>
    </location>
    <ligand>
        <name>NAD(+)</name>
        <dbReference type="ChEBI" id="CHEBI:57540"/>
    </ligand>
</feature>
<evidence type="ECO:0000313" key="13">
    <source>
        <dbReference type="Proteomes" id="UP000678237"/>
    </source>
</evidence>
<protein>
    <recommendedName>
        <fullName evidence="3 7">UDP-glucose 6-dehydrogenase</fullName>
        <ecNumber evidence="3 7">1.1.1.22</ecNumber>
    </recommendedName>
</protein>
<feature type="binding site" evidence="9">
    <location>
        <position position="318"/>
    </location>
    <ligand>
        <name>substrate</name>
    </ligand>
</feature>
<keyword evidence="5 7" id="KW-0520">NAD</keyword>
<reference evidence="12" key="1">
    <citation type="submission" date="2021-03" db="EMBL/GenBank/DDBJ databases">
        <authorList>
            <person name="Jaffe A."/>
        </authorList>
    </citation>
    <scope>NUCLEOTIDE SEQUENCE</scope>
    <source>
        <strain evidence="12">RIFCSPLOWO2_01_FULL_58_19</strain>
    </source>
</reference>
<reference evidence="12" key="2">
    <citation type="submission" date="2021-05" db="EMBL/GenBank/DDBJ databases">
        <title>Protein family content uncovers lineage relationships and bacterial pathway maintenance mechanisms in DPANN archaea.</title>
        <authorList>
            <person name="Castelle C.J."/>
            <person name="Meheust R."/>
            <person name="Jaffe A.L."/>
            <person name="Seitz K."/>
            <person name="Gong X."/>
            <person name="Baker B.J."/>
            <person name="Banfield J.F."/>
        </authorList>
    </citation>
    <scope>NUCLEOTIDE SEQUENCE</scope>
    <source>
        <strain evidence="12">RIFCSPLOWO2_01_FULL_58_19</strain>
    </source>
</reference>
<dbReference type="SUPFAM" id="SSF51735">
    <property type="entry name" value="NAD(P)-binding Rossmann-fold domains"/>
    <property type="match status" value="1"/>
</dbReference>
<dbReference type="EC" id="1.1.1.22" evidence="3 7"/>
<proteinExistence type="inferred from homology"/>
<evidence type="ECO:0000256" key="3">
    <source>
        <dbReference type="ARBA" id="ARBA00012954"/>
    </source>
</evidence>
<evidence type="ECO:0000259" key="11">
    <source>
        <dbReference type="SMART" id="SM00984"/>
    </source>
</evidence>
<dbReference type="InterPro" id="IPR014026">
    <property type="entry name" value="UDP-Glc/GDP-Man_DH_dimer"/>
</dbReference>
<evidence type="ECO:0000256" key="4">
    <source>
        <dbReference type="ARBA" id="ARBA00023002"/>
    </source>
</evidence>
<evidence type="ECO:0000256" key="2">
    <source>
        <dbReference type="ARBA" id="ARBA00006601"/>
    </source>
</evidence>
<dbReference type="Gene3D" id="3.40.50.720">
    <property type="entry name" value="NAD(P)-binding Rossmann-like Domain"/>
    <property type="match status" value="2"/>
</dbReference>
<evidence type="ECO:0000256" key="8">
    <source>
        <dbReference type="PIRSR" id="PIRSR500134-1"/>
    </source>
</evidence>
<dbReference type="AlphaFoldDB" id="A0A8T4LLK5"/>
<dbReference type="NCBIfam" id="TIGR03026">
    <property type="entry name" value="NDP-sugDHase"/>
    <property type="match status" value="1"/>
</dbReference>
<feature type="binding site" evidence="10">
    <location>
        <position position="86"/>
    </location>
    <ligand>
        <name>NAD(+)</name>
        <dbReference type="ChEBI" id="CHEBI:57540"/>
    </ligand>
</feature>
<feature type="binding site" evidence="9">
    <location>
        <begin position="150"/>
        <end position="153"/>
    </location>
    <ligand>
        <name>substrate</name>
    </ligand>
</feature>
<dbReference type="InterPro" id="IPR036291">
    <property type="entry name" value="NAD(P)-bd_dom_sf"/>
</dbReference>